<dbReference type="GO" id="GO:0008270">
    <property type="term" value="F:zinc ion binding"/>
    <property type="evidence" value="ECO:0007669"/>
    <property type="project" value="UniProtKB-UniRule"/>
</dbReference>
<dbReference type="GO" id="GO:0005737">
    <property type="term" value="C:cytoplasm"/>
    <property type="evidence" value="ECO:0007669"/>
    <property type="project" value="TreeGrafter"/>
</dbReference>
<evidence type="ECO:0000256" key="1">
    <source>
        <dbReference type="RuleBase" id="RU366018"/>
    </source>
</evidence>
<comment type="catalytic activity">
    <reaction evidence="1">
        <text>S-ubiquitinyl-[E2 ubiquitin-conjugating enzyme]-L-cysteine + [acceptor protein]-L-lysine = [E2 ubiquitin-conjugating enzyme]-L-cysteine + N(6)-ubiquitinyl-[acceptor protein]-L-lysine.</text>
        <dbReference type="EC" id="2.3.2.27"/>
    </reaction>
</comment>
<keyword evidence="4" id="KW-1185">Reference proteome</keyword>
<dbReference type="GO" id="GO:0071596">
    <property type="term" value="P:ubiquitin-dependent protein catabolic process via the N-end rule pathway"/>
    <property type="evidence" value="ECO:0007669"/>
    <property type="project" value="UniProtKB-UniRule"/>
</dbReference>
<dbReference type="GO" id="GO:0000151">
    <property type="term" value="C:ubiquitin ligase complex"/>
    <property type="evidence" value="ECO:0007669"/>
    <property type="project" value="TreeGrafter"/>
</dbReference>
<reference evidence="3" key="3">
    <citation type="journal article" date="2017" name="Nature">
        <title>Genome sequence of the progenitor of the wheat D genome Aegilops tauschii.</title>
        <authorList>
            <person name="Luo M.C."/>
            <person name="Gu Y.Q."/>
            <person name="Puiu D."/>
            <person name="Wang H."/>
            <person name="Twardziok S.O."/>
            <person name="Deal K.R."/>
            <person name="Huo N."/>
            <person name="Zhu T."/>
            <person name="Wang L."/>
            <person name="Wang Y."/>
            <person name="McGuire P.E."/>
            <person name="Liu S."/>
            <person name="Long H."/>
            <person name="Ramasamy R.K."/>
            <person name="Rodriguez J.C."/>
            <person name="Van S.L."/>
            <person name="Yuan L."/>
            <person name="Wang Z."/>
            <person name="Xia Z."/>
            <person name="Xiao L."/>
            <person name="Anderson O.D."/>
            <person name="Ouyang S."/>
            <person name="Liang Y."/>
            <person name="Zimin A.V."/>
            <person name="Pertea G."/>
            <person name="Qi P."/>
            <person name="Bennetzen J.L."/>
            <person name="Dai X."/>
            <person name="Dawson M.W."/>
            <person name="Muller H.G."/>
            <person name="Kugler K."/>
            <person name="Rivarola-Duarte L."/>
            <person name="Spannagl M."/>
            <person name="Mayer K.F.X."/>
            <person name="Lu F.H."/>
            <person name="Bevan M.W."/>
            <person name="Leroy P."/>
            <person name="Li P."/>
            <person name="You F.M."/>
            <person name="Sun Q."/>
            <person name="Liu Z."/>
            <person name="Lyons E."/>
            <person name="Wicker T."/>
            <person name="Salzberg S.L."/>
            <person name="Devos K.M."/>
            <person name="Dvorak J."/>
        </authorList>
    </citation>
    <scope>NUCLEOTIDE SEQUENCE [LARGE SCALE GENOMIC DNA]</scope>
    <source>
        <strain evidence="3">cv. AL8/78</strain>
    </source>
</reference>
<evidence type="ECO:0000256" key="2">
    <source>
        <dbReference type="SAM" id="Phobius"/>
    </source>
</evidence>
<keyword evidence="1" id="KW-0808">Transferase</keyword>
<dbReference type="GO" id="GO:0061630">
    <property type="term" value="F:ubiquitin protein ligase activity"/>
    <property type="evidence" value="ECO:0007669"/>
    <property type="project" value="UniProtKB-UniRule"/>
</dbReference>
<reference evidence="3" key="5">
    <citation type="journal article" date="2021" name="G3 (Bethesda)">
        <title>Aegilops tauschii genome assembly Aet v5.0 features greater sequence contiguity and improved annotation.</title>
        <authorList>
            <person name="Wang L."/>
            <person name="Zhu T."/>
            <person name="Rodriguez J.C."/>
            <person name="Deal K.R."/>
            <person name="Dubcovsky J."/>
            <person name="McGuire P.E."/>
            <person name="Lux T."/>
            <person name="Spannagl M."/>
            <person name="Mayer K.F.X."/>
            <person name="Baldrich P."/>
            <person name="Meyers B.C."/>
            <person name="Huo N."/>
            <person name="Gu Y.Q."/>
            <person name="Zhou H."/>
            <person name="Devos K.M."/>
            <person name="Bennetzen J.L."/>
            <person name="Unver T."/>
            <person name="Budak H."/>
            <person name="Gulick P.J."/>
            <person name="Galiba G."/>
            <person name="Kalapos B."/>
            <person name="Nelson D.R."/>
            <person name="Li P."/>
            <person name="You F.M."/>
            <person name="Luo M.C."/>
            <person name="Dvorak J."/>
        </authorList>
    </citation>
    <scope>NUCLEOTIDE SEQUENCE [LARGE SCALE GENOMIC DNA]</scope>
    <source>
        <strain evidence="3">cv. AL8/78</strain>
    </source>
</reference>
<accession>A0A453DYW2</accession>
<keyword evidence="1" id="KW-0833">Ubl conjugation pathway</keyword>
<reference evidence="3" key="4">
    <citation type="submission" date="2019-03" db="UniProtKB">
        <authorList>
            <consortium name="EnsemblPlants"/>
        </authorList>
    </citation>
    <scope>IDENTIFICATION</scope>
</reference>
<feature type="transmembrane region" description="Helical" evidence="2">
    <location>
        <begin position="20"/>
        <end position="44"/>
    </location>
</feature>
<sequence>MKVYATPRDSMGCQVVRPKAVGIFLFFFRATLYPLLMHVCTFWMQDHEMHRGKPLYLSQERYAALTYLVASHSLDRTSEVLRQTTISFYTSD</sequence>
<comment type="function">
    <text evidence="1">Ubiquitin ligase protein which is a component of the N-end rule pathway. Recognizes and binds to proteins bearing specific N-terminal residues that are destabilizing according to the N-end rule, leading to their ubiquitination and subsequent degradation.</text>
</comment>
<dbReference type="AlphaFoldDB" id="A0A453DYW2"/>
<name>A0A453DYW2_AEGTS</name>
<dbReference type="Gramene" id="AET3Gv20162100.23">
    <property type="protein sequence ID" value="AET3Gv20162100.23"/>
    <property type="gene ID" value="AET3Gv20162100"/>
</dbReference>
<reference evidence="4" key="2">
    <citation type="journal article" date="2017" name="Nat. Plants">
        <title>The Aegilops tauschii genome reveals multiple impacts of transposons.</title>
        <authorList>
            <person name="Zhao G."/>
            <person name="Zou C."/>
            <person name="Li K."/>
            <person name="Wang K."/>
            <person name="Li T."/>
            <person name="Gao L."/>
            <person name="Zhang X."/>
            <person name="Wang H."/>
            <person name="Yang Z."/>
            <person name="Liu X."/>
            <person name="Jiang W."/>
            <person name="Mao L."/>
            <person name="Kong X."/>
            <person name="Jiao Y."/>
            <person name="Jia J."/>
        </authorList>
    </citation>
    <scope>NUCLEOTIDE SEQUENCE [LARGE SCALE GENOMIC DNA]</scope>
    <source>
        <strain evidence="4">cv. AL8/78</strain>
    </source>
</reference>
<dbReference type="PANTHER" id="PTHR21497">
    <property type="entry name" value="UBIQUITIN LIGASE E3 ALPHA-RELATED"/>
    <property type="match status" value="1"/>
</dbReference>
<dbReference type="InterPro" id="IPR039164">
    <property type="entry name" value="UBR1-like"/>
</dbReference>
<proteinExistence type="inferred from homology"/>
<keyword evidence="2" id="KW-1133">Transmembrane helix</keyword>
<evidence type="ECO:0000313" key="4">
    <source>
        <dbReference type="Proteomes" id="UP000015105"/>
    </source>
</evidence>
<keyword evidence="2" id="KW-0812">Transmembrane</keyword>
<keyword evidence="1" id="KW-0862">Zinc</keyword>
<evidence type="ECO:0000313" key="3">
    <source>
        <dbReference type="EnsemblPlants" id="AET3Gv20162100.23"/>
    </source>
</evidence>
<protein>
    <recommendedName>
        <fullName evidence="1">E3 ubiquitin-protein ligase</fullName>
        <ecNumber evidence="1">2.3.2.27</ecNumber>
    </recommendedName>
</protein>
<reference evidence="4" key="1">
    <citation type="journal article" date="2014" name="Science">
        <title>Ancient hybridizations among the ancestral genomes of bread wheat.</title>
        <authorList>
            <consortium name="International Wheat Genome Sequencing Consortium,"/>
            <person name="Marcussen T."/>
            <person name="Sandve S.R."/>
            <person name="Heier L."/>
            <person name="Spannagl M."/>
            <person name="Pfeifer M."/>
            <person name="Jakobsen K.S."/>
            <person name="Wulff B.B."/>
            <person name="Steuernagel B."/>
            <person name="Mayer K.F."/>
            <person name="Olsen O.A."/>
        </authorList>
    </citation>
    <scope>NUCLEOTIDE SEQUENCE [LARGE SCALE GENOMIC DNA]</scope>
    <source>
        <strain evidence="4">cv. AL8/78</strain>
    </source>
</reference>
<dbReference type="PANTHER" id="PTHR21497:SF53">
    <property type="entry name" value="E3 UBIQUITIN-PROTEIN LIGASE PRT6"/>
    <property type="match status" value="1"/>
</dbReference>
<dbReference type="EnsemblPlants" id="AET3Gv20162100.23">
    <property type="protein sequence ID" value="AET3Gv20162100.23"/>
    <property type="gene ID" value="AET3Gv20162100"/>
</dbReference>
<dbReference type="Proteomes" id="UP000015105">
    <property type="component" value="Chromosome 3D"/>
</dbReference>
<dbReference type="EC" id="2.3.2.27" evidence="1"/>
<comment type="similarity">
    <text evidence="1">Belongs to the E3 ubiquitin-protein ligase UBR1-like family.</text>
</comment>
<comment type="pathway">
    <text evidence="1">Protein modification; protein ubiquitination.</text>
</comment>
<keyword evidence="1" id="KW-0863">Zinc-finger</keyword>
<keyword evidence="1" id="KW-0479">Metal-binding</keyword>
<keyword evidence="2" id="KW-0472">Membrane</keyword>
<organism evidence="3 4">
    <name type="scientific">Aegilops tauschii subsp. strangulata</name>
    <name type="common">Goatgrass</name>
    <dbReference type="NCBI Taxonomy" id="200361"/>
    <lineage>
        <taxon>Eukaryota</taxon>
        <taxon>Viridiplantae</taxon>
        <taxon>Streptophyta</taxon>
        <taxon>Embryophyta</taxon>
        <taxon>Tracheophyta</taxon>
        <taxon>Spermatophyta</taxon>
        <taxon>Magnoliopsida</taxon>
        <taxon>Liliopsida</taxon>
        <taxon>Poales</taxon>
        <taxon>Poaceae</taxon>
        <taxon>BOP clade</taxon>
        <taxon>Pooideae</taxon>
        <taxon>Triticodae</taxon>
        <taxon>Triticeae</taxon>
        <taxon>Triticinae</taxon>
        <taxon>Aegilops</taxon>
    </lineage>
</organism>
<dbReference type="GO" id="GO:0016567">
    <property type="term" value="P:protein ubiquitination"/>
    <property type="evidence" value="ECO:0007669"/>
    <property type="project" value="UniProtKB-UniRule"/>
</dbReference>